<keyword evidence="4" id="KW-0720">Serine protease</keyword>
<evidence type="ECO:0000256" key="4">
    <source>
        <dbReference type="ARBA" id="ARBA00022825"/>
    </source>
</evidence>
<dbReference type="AlphaFoldDB" id="A0AAI9DRB3"/>
<dbReference type="InterPro" id="IPR029045">
    <property type="entry name" value="ClpP/crotonase-like_dom_sf"/>
</dbReference>
<dbReference type="InterPro" id="IPR002142">
    <property type="entry name" value="Peptidase_S49"/>
</dbReference>
<accession>A0AAI9DRB3</accession>
<dbReference type="CDD" id="cd07022">
    <property type="entry name" value="S49_Sppa_36K_type"/>
    <property type="match status" value="1"/>
</dbReference>
<dbReference type="GO" id="GO:0006508">
    <property type="term" value="P:proteolysis"/>
    <property type="evidence" value="ECO:0007669"/>
    <property type="project" value="UniProtKB-KW"/>
</dbReference>
<dbReference type="GO" id="GO:0008236">
    <property type="term" value="F:serine-type peptidase activity"/>
    <property type="evidence" value="ECO:0007669"/>
    <property type="project" value="UniProtKB-KW"/>
</dbReference>
<feature type="domain" description="Peptidase S49" evidence="6">
    <location>
        <begin position="151"/>
        <end position="300"/>
    </location>
</feature>
<evidence type="ECO:0000259" key="6">
    <source>
        <dbReference type="Pfam" id="PF01343"/>
    </source>
</evidence>
<protein>
    <submittedName>
        <fullName evidence="7">S49 family peptidase</fullName>
    </submittedName>
</protein>
<reference evidence="7" key="1">
    <citation type="submission" date="2024-02" db="EMBL/GenBank/DDBJ databases">
        <authorList>
            <consortium name="Clinical and Environmental Microbiology Branch: Whole genome sequencing antimicrobial resistance pathogens in the healthcare setting"/>
        </authorList>
    </citation>
    <scope>NUCLEOTIDE SEQUENCE</scope>
    <source>
        <strain evidence="7">2021DK-00143</strain>
    </source>
</reference>
<evidence type="ECO:0000256" key="3">
    <source>
        <dbReference type="ARBA" id="ARBA00022801"/>
    </source>
</evidence>
<dbReference type="SUPFAM" id="SSF52096">
    <property type="entry name" value="ClpP/crotonase"/>
    <property type="match status" value="1"/>
</dbReference>
<evidence type="ECO:0000256" key="2">
    <source>
        <dbReference type="ARBA" id="ARBA00022670"/>
    </source>
</evidence>
<gene>
    <name evidence="7" type="ORF">QEG54_005113</name>
</gene>
<sequence length="446" mass="47233">MTPELRNLPHIASMAFNEPLLLEPAYARVFFCALAGQLGITRLTDTVSGTTLDAEQMAEPLMLFGNDEAGPRPVRGYQVEKGIAVLPVSGTLVSKTRSLQPYSGMTGYNGVIARLQQAISDPEVDGILLDMDTPGGMVAGAFDCADIIARARDIKPVWALANDMNCSAGQLIASAASRRLVTQTARTGSIGVMMAHSNYGQVLKSQGVEVTLIYSGEHKVDGNPYEKLPKDVREAFQARIDATRQMFAEKVAGYTGMSVQEVLDTEAAVFSGQESVDSGLADELVNNTDAIDVMREALDLKNTIHYGGRMNKSNAASAAINQPVVTTSDSSPANNEIVATQPTAPHTQQAPDVAEQINAAVAAENGRIMGILNCEEAQGREAQARALAETPGMTVETAQRILAAAPQTAQARSETALDRQMESAPGALSANTPSSDEADDLLNTPV</sequence>
<keyword evidence="3" id="KW-0378">Hydrolase</keyword>
<dbReference type="InterPro" id="IPR033855">
    <property type="entry name" value="Protein_C"/>
</dbReference>
<dbReference type="Pfam" id="PF01343">
    <property type="entry name" value="Peptidase_S49"/>
    <property type="match status" value="1"/>
</dbReference>
<dbReference type="EMBL" id="ABLOKC030000046">
    <property type="protein sequence ID" value="EML1474280.1"/>
    <property type="molecule type" value="Genomic_DNA"/>
</dbReference>
<dbReference type="Gene3D" id="6.20.330.10">
    <property type="match status" value="1"/>
</dbReference>
<comment type="similarity">
    <text evidence="1">Belongs to the peptidase S49 family.</text>
</comment>
<evidence type="ECO:0000313" key="7">
    <source>
        <dbReference type="EMBL" id="EML1474280.1"/>
    </source>
</evidence>
<keyword evidence="2" id="KW-0645">Protease</keyword>
<dbReference type="Gene3D" id="3.90.226.10">
    <property type="entry name" value="2-enoyl-CoA Hydratase, Chain A, domain 1"/>
    <property type="match status" value="1"/>
</dbReference>
<evidence type="ECO:0000256" key="5">
    <source>
        <dbReference type="SAM" id="MobiDB-lite"/>
    </source>
</evidence>
<dbReference type="PANTHER" id="PTHR33209">
    <property type="entry name" value="PROTEASE 4"/>
    <property type="match status" value="1"/>
</dbReference>
<feature type="region of interest" description="Disordered" evidence="5">
    <location>
        <begin position="405"/>
        <end position="446"/>
    </location>
</feature>
<name>A0AAI9DRB3_PLUGE</name>
<dbReference type="PANTHER" id="PTHR33209:SF1">
    <property type="entry name" value="PEPTIDASE S49 DOMAIN-CONTAINING PROTEIN"/>
    <property type="match status" value="1"/>
</dbReference>
<evidence type="ECO:0000256" key="1">
    <source>
        <dbReference type="ARBA" id="ARBA00008683"/>
    </source>
</evidence>
<organism evidence="7">
    <name type="scientific">Pluralibacter gergoviae</name>
    <name type="common">Enterobacter gergoviae</name>
    <dbReference type="NCBI Taxonomy" id="61647"/>
    <lineage>
        <taxon>Bacteria</taxon>
        <taxon>Pseudomonadati</taxon>
        <taxon>Pseudomonadota</taxon>
        <taxon>Gammaproteobacteria</taxon>
        <taxon>Enterobacterales</taxon>
        <taxon>Enterobacteriaceae</taxon>
        <taxon>Pluralibacter</taxon>
    </lineage>
</organism>
<comment type="caution">
    <text evidence="7">The sequence shown here is derived from an EMBL/GenBank/DDBJ whole genome shotgun (WGS) entry which is preliminary data.</text>
</comment>
<proteinExistence type="inferred from homology"/>